<feature type="compositionally biased region" description="Low complexity" evidence="2">
    <location>
        <begin position="457"/>
        <end position="469"/>
    </location>
</feature>
<dbReference type="EMBL" id="DF839725">
    <property type="protein sequence ID" value="GAT44414.1"/>
    <property type="molecule type" value="Genomic_DNA"/>
</dbReference>
<feature type="region of interest" description="Disordered" evidence="2">
    <location>
        <begin position="362"/>
        <end position="555"/>
    </location>
</feature>
<accession>A0ABQ0KZT5</accession>
<organism evidence="4 5">
    <name type="scientific">Mycena chlorophos</name>
    <name type="common">Agaric fungus</name>
    <name type="synonym">Agaricus chlorophos</name>
    <dbReference type="NCBI Taxonomy" id="658473"/>
    <lineage>
        <taxon>Eukaryota</taxon>
        <taxon>Fungi</taxon>
        <taxon>Dikarya</taxon>
        <taxon>Basidiomycota</taxon>
        <taxon>Agaricomycotina</taxon>
        <taxon>Agaricomycetes</taxon>
        <taxon>Agaricomycetidae</taxon>
        <taxon>Agaricales</taxon>
        <taxon>Marasmiineae</taxon>
        <taxon>Mycenaceae</taxon>
        <taxon>Mycena</taxon>
    </lineage>
</organism>
<keyword evidence="1" id="KW-0862">Zinc</keyword>
<feature type="compositionally biased region" description="Acidic residues" evidence="2">
    <location>
        <begin position="108"/>
        <end position="118"/>
    </location>
</feature>
<keyword evidence="5" id="KW-1185">Reference proteome</keyword>
<dbReference type="PANTHER" id="PTHR15898:SF13">
    <property type="entry name" value="BIFUNCTIONAL APOPTOSIS REGULATOR"/>
    <property type="match status" value="1"/>
</dbReference>
<gene>
    <name evidence="4" type="ORF">MCHLO_02043</name>
</gene>
<feature type="region of interest" description="Disordered" evidence="2">
    <location>
        <begin position="236"/>
        <end position="264"/>
    </location>
</feature>
<feature type="compositionally biased region" description="Pro residues" evidence="2">
    <location>
        <begin position="447"/>
        <end position="456"/>
    </location>
</feature>
<dbReference type="SMART" id="SM00184">
    <property type="entry name" value="RING"/>
    <property type="match status" value="1"/>
</dbReference>
<dbReference type="SUPFAM" id="SSF57850">
    <property type="entry name" value="RING/U-box"/>
    <property type="match status" value="1"/>
</dbReference>
<name>A0ABQ0KZT5_MYCCL</name>
<feature type="compositionally biased region" description="Pro residues" evidence="2">
    <location>
        <begin position="241"/>
        <end position="252"/>
    </location>
</feature>
<protein>
    <recommendedName>
        <fullName evidence="3">RING-type domain-containing protein</fullName>
    </recommendedName>
</protein>
<dbReference type="Pfam" id="PF13923">
    <property type="entry name" value="zf-C3HC4_2"/>
    <property type="match status" value="1"/>
</dbReference>
<evidence type="ECO:0000259" key="3">
    <source>
        <dbReference type="PROSITE" id="PS50089"/>
    </source>
</evidence>
<evidence type="ECO:0000313" key="4">
    <source>
        <dbReference type="EMBL" id="GAT44414.1"/>
    </source>
</evidence>
<evidence type="ECO:0000256" key="1">
    <source>
        <dbReference type="PROSITE-ProRule" id="PRU00175"/>
    </source>
</evidence>
<keyword evidence="1" id="KW-0863">Zinc-finger</keyword>
<feature type="compositionally biased region" description="Basic residues" evidence="2">
    <location>
        <begin position="52"/>
        <end position="63"/>
    </location>
</feature>
<sequence>MSSRQATPGAVLSTTNSRKRALSHESDDDESDVNVETKKVKRATENTPNSRDKKKRKRKKRKTSVVAPISTSTVGTQAAARESPPPRPSSAKGKRKASSEPPARPVEDEKEAEVVDEAEIEDSSVATIARLNEELSAKTALVQKHETLLVQLTQSLTCQVCLDPLHKPYSLSPCGHIACYNCLVQWFTSEPEDQHEGMPPRPKTCPHCRARIRERPAEAWAIKDLVAGLVKSGLVEGISQGPPPAPELPGPPPEDENGPADPWHNIFRFQHQHPRFQPRLRNGEPARVEDMGMLDNEDGGVYRCLDCMHEIEDGICSSCHRVYPGHHLPDFADMFSDDDEEDFDDAMLIPHWFPMPIDFEGGDFGYDMDDEDDDESHRDLDEDDGYGGSFIDDGSDVGERAADIIEIMESDDERPPRRRVQPRFIELDDDDEDDEPRLVDDHDRSPSPAPIPPVRRPLPGRSNRIVVISDSEEEDEPPIERPLHAHRRGIWSDDEQEQEDDEDADERDGDDHYNTRGSSPDYAFRGYDDDGYEGDDIGSRYRRHYDDEYSGDESN</sequence>
<dbReference type="InterPro" id="IPR013083">
    <property type="entry name" value="Znf_RING/FYVE/PHD"/>
</dbReference>
<dbReference type="PROSITE" id="PS50089">
    <property type="entry name" value="ZF_RING_2"/>
    <property type="match status" value="1"/>
</dbReference>
<feature type="compositionally biased region" description="Basic and acidic residues" evidence="2">
    <location>
        <begin position="436"/>
        <end position="445"/>
    </location>
</feature>
<feature type="compositionally biased region" description="Polar residues" evidence="2">
    <location>
        <begin position="1"/>
        <end position="16"/>
    </location>
</feature>
<feature type="compositionally biased region" description="Basic and acidic residues" evidence="2">
    <location>
        <begin position="35"/>
        <end position="44"/>
    </location>
</feature>
<dbReference type="InterPro" id="IPR001841">
    <property type="entry name" value="Znf_RING"/>
</dbReference>
<dbReference type="PANTHER" id="PTHR15898">
    <property type="entry name" value="BIFUNCTIONAL APOPTOSIS REGULATOR"/>
    <property type="match status" value="1"/>
</dbReference>
<keyword evidence="1" id="KW-0479">Metal-binding</keyword>
<feature type="region of interest" description="Disordered" evidence="2">
    <location>
        <begin position="1"/>
        <end position="118"/>
    </location>
</feature>
<reference evidence="4" key="1">
    <citation type="submission" date="2014-09" db="EMBL/GenBank/DDBJ databases">
        <title>Genome sequence of the luminous mushroom Mycena chlorophos for searching fungal bioluminescence genes.</title>
        <authorList>
            <person name="Tanaka Y."/>
            <person name="Kasuga D."/>
            <person name="Oba Y."/>
            <person name="Hase S."/>
            <person name="Sato K."/>
            <person name="Oba Y."/>
            <person name="Sakakibara Y."/>
        </authorList>
    </citation>
    <scope>NUCLEOTIDE SEQUENCE</scope>
</reference>
<feature type="domain" description="RING-type" evidence="3">
    <location>
        <begin position="158"/>
        <end position="209"/>
    </location>
</feature>
<dbReference type="Proteomes" id="UP000815677">
    <property type="component" value="Unassembled WGS sequence"/>
</dbReference>
<proteinExistence type="predicted"/>
<feature type="compositionally biased region" description="Acidic residues" evidence="2">
    <location>
        <begin position="492"/>
        <end position="508"/>
    </location>
</feature>
<evidence type="ECO:0000313" key="5">
    <source>
        <dbReference type="Proteomes" id="UP000815677"/>
    </source>
</evidence>
<evidence type="ECO:0000256" key="2">
    <source>
        <dbReference type="SAM" id="MobiDB-lite"/>
    </source>
</evidence>
<dbReference type="Gene3D" id="3.30.40.10">
    <property type="entry name" value="Zinc/RING finger domain, C3HC4 (zinc finger)"/>
    <property type="match status" value="1"/>
</dbReference>